<evidence type="ECO:0000313" key="1">
    <source>
        <dbReference type="EMBL" id="QPC46321.1"/>
    </source>
</evidence>
<protein>
    <recommendedName>
        <fullName evidence="3">YlqD protein</fullName>
    </recommendedName>
</protein>
<proteinExistence type="predicted"/>
<keyword evidence="2" id="KW-1185">Reference proteome</keyword>
<evidence type="ECO:0008006" key="3">
    <source>
        <dbReference type="Google" id="ProtNLM"/>
    </source>
</evidence>
<dbReference type="Pfam" id="PF11068">
    <property type="entry name" value="YlqD"/>
    <property type="match status" value="1"/>
</dbReference>
<accession>A0A7S8CAB4</accession>
<organism evidence="1 2">
    <name type="scientific">Mangrovibacillus cuniculi</name>
    <dbReference type="NCBI Taxonomy" id="2593652"/>
    <lineage>
        <taxon>Bacteria</taxon>
        <taxon>Bacillati</taxon>
        <taxon>Bacillota</taxon>
        <taxon>Bacilli</taxon>
        <taxon>Bacillales</taxon>
        <taxon>Bacillaceae</taxon>
        <taxon>Mangrovibacillus</taxon>
    </lineage>
</organism>
<sequence length="126" mass="14880">MKIKKQVIVYEIVTAEMKKEKETALKKIQYQLELEISQMQFELRKWRKKHGAEKWPLQPLFNEKTTEHGSVVFQLQQLELVPLGTKIKSEELETWIEVQVGQSIDHLREPDSVIVENGIIIDIQQR</sequence>
<dbReference type="Proteomes" id="UP000593626">
    <property type="component" value="Chromosome"/>
</dbReference>
<gene>
    <name evidence="1" type="ORF">G8O30_04765</name>
</gene>
<dbReference type="AlphaFoldDB" id="A0A7S8CAB4"/>
<evidence type="ECO:0000313" key="2">
    <source>
        <dbReference type="Proteomes" id="UP000593626"/>
    </source>
</evidence>
<dbReference type="RefSeq" id="WP_239673845.1">
    <property type="nucleotide sequence ID" value="NZ_CP049742.1"/>
</dbReference>
<dbReference type="EMBL" id="CP049742">
    <property type="protein sequence ID" value="QPC46321.1"/>
    <property type="molecule type" value="Genomic_DNA"/>
</dbReference>
<dbReference type="KEGG" id="mcui:G8O30_04765"/>
<reference evidence="1 2" key="1">
    <citation type="submission" date="2019-07" db="EMBL/GenBank/DDBJ databases">
        <title>Genome sequence of 2 isolates from Red Sea Mangroves.</title>
        <authorList>
            <person name="Sefrji F."/>
            <person name="Michoud G."/>
            <person name="Merlino G."/>
            <person name="Daffonchio D."/>
        </authorList>
    </citation>
    <scope>NUCLEOTIDE SEQUENCE [LARGE SCALE GENOMIC DNA]</scope>
    <source>
        <strain evidence="1 2">R1DC41</strain>
    </source>
</reference>
<name>A0A7S8CAB4_9BACI</name>
<dbReference type="InterPro" id="IPR021297">
    <property type="entry name" value="YlqD"/>
</dbReference>
<dbReference type="Gene3D" id="6.10.140.1110">
    <property type="match status" value="1"/>
</dbReference>